<comment type="caution">
    <text evidence="4">The sequence shown here is derived from an EMBL/GenBank/DDBJ whole genome shotgun (WGS) entry which is preliminary data.</text>
</comment>
<evidence type="ECO:0000259" key="3">
    <source>
        <dbReference type="PROSITE" id="PS50076"/>
    </source>
</evidence>
<keyword evidence="5" id="KW-1185">Reference proteome</keyword>
<dbReference type="FunFam" id="1.10.287.110:FF:000035">
    <property type="entry name" value="DnaJ homolog subfamily C member 9"/>
    <property type="match status" value="1"/>
</dbReference>
<name>A0AAD9GZR7_9STRA</name>
<dbReference type="GO" id="GO:0005634">
    <property type="term" value="C:nucleus"/>
    <property type="evidence" value="ECO:0007669"/>
    <property type="project" value="TreeGrafter"/>
</dbReference>
<dbReference type="InterPro" id="IPR001623">
    <property type="entry name" value="DnaJ_domain"/>
</dbReference>
<dbReference type="AlphaFoldDB" id="A0AAD9GZR7"/>
<dbReference type="PANTHER" id="PTHR44144">
    <property type="entry name" value="DNAJ HOMOLOG SUBFAMILY C MEMBER 9"/>
    <property type="match status" value="1"/>
</dbReference>
<feature type="domain" description="J" evidence="3">
    <location>
        <begin position="27"/>
        <end position="96"/>
    </location>
</feature>
<dbReference type="EMBL" id="JASMQC010000002">
    <property type="protein sequence ID" value="KAK1947651.1"/>
    <property type="molecule type" value="Genomic_DNA"/>
</dbReference>
<dbReference type="Pfam" id="PF00226">
    <property type="entry name" value="DnaJ"/>
    <property type="match status" value="1"/>
</dbReference>
<dbReference type="Gene3D" id="1.10.287.110">
    <property type="entry name" value="DnaJ domain"/>
    <property type="match status" value="1"/>
</dbReference>
<dbReference type="GO" id="GO:0005737">
    <property type="term" value="C:cytoplasm"/>
    <property type="evidence" value="ECO:0007669"/>
    <property type="project" value="TreeGrafter"/>
</dbReference>
<evidence type="ECO:0000256" key="2">
    <source>
        <dbReference type="SAM" id="MobiDB-lite"/>
    </source>
</evidence>
<dbReference type="Proteomes" id="UP001259832">
    <property type="component" value="Unassembled WGS sequence"/>
</dbReference>
<dbReference type="PANTHER" id="PTHR44144:SF1">
    <property type="entry name" value="DNAJ HOMOLOG SUBFAMILY C MEMBER 9"/>
    <property type="match status" value="1"/>
</dbReference>
<proteinExistence type="predicted"/>
<dbReference type="SMART" id="SM00271">
    <property type="entry name" value="DnaJ"/>
    <property type="match status" value="1"/>
</dbReference>
<dbReference type="InterPro" id="IPR056453">
    <property type="entry name" value="HTH_DNAJC9"/>
</dbReference>
<gene>
    <name evidence="4" type="ORF">P3T76_001661</name>
</gene>
<dbReference type="PROSITE" id="PS50076">
    <property type="entry name" value="DNAJ_2"/>
    <property type="match status" value="1"/>
</dbReference>
<dbReference type="PRINTS" id="PR00625">
    <property type="entry name" value="JDOMAIN"/>
</dbReference>
<dbReference type="InterPro" id="IPR052594">
    <property type="entry name" value="J_domain-containing_protein"/>
</dbReference>
<protein>
    <submittedName>
        <fullName evidence="4">DnaJ subfamily C member 9</fullName>
    </submittedName>
</protein>
<dbReference type="CDD" id="cd06257">
    <property type="entry name" value="DnaJ"/>
    <property type="match status" value="1"/>
</dbReference>
<accession>A0AAD9GZR7</accession>
<dbReference type="SUPFAM" id="SSF46565">
    <property type="entry name" value="Chaperone J-domain"/>
    <property type="match status" value="1"/>
</dbReference>
<feature type="region of interest" description="Disordered" evidence="2">
    <location>
        <begin position="199"/>
        <end position="307"/>
    </location>
</feature>
<feature type="compositionally biased region" description="Basic and acidic residues" evidence="2">
    <location>
        <begin position="209"/>
        <end position="233"/>
    </location>
</feature>
<organism evidence="4 5">
    <name type="scientific">Phytophthora citrophthora</name>
    <dbReference type="NCBI Taxonomy" id="4793"/>
    <lineage>
        <taxon>Eukaryota</taxon>
        <taxon>Sar</taxon>
        <taxon>Stramenopiles</taxon>
        <taxon>Oomycota</taxon>
        <taxon>Peronosporomycetes</taxon>
        <taxon>Peronosporales</taxon>
        <taxon>Peronosporaceae</taxon>
        <taxon>Phytophthora</taxon>
    </lineage>
</organism>
<evidence type="ECO:0000256" key="1">
    <source>
        <dbReference type="ARBA" id="ARBA00022553"/>
    </source>
</evidence>
<dbReference type="InterPro" id="IPR018253">
    <property type="entry name" value="DnaJ_domain_CS"/>
</dbReference>
<sequence>MCPSASLERTATMAAALIHAEFGDDCDLYNVMGVERSATDKEITRAYRKLALKYHPDKQRGDEASRTKATAKFQAVSAIHSILSDKEARAVYDESGTILSDDHDEKSPSFQMWTQYFARVFPKVTKEDITRFEGEYRHSDEERRDVLAAYTKYEGEMQHVMDSIMLSTDDDEERFAKMIQKAIKDKEVKTFPTWREYVQEQSKKKKRKETPAEQKRKQAKREKEEREAEELFNKIRGNQQKRGEGSGSTALSTERKRGFESLLGSLEAKYAEKGKKSKRKAPPRDLGEPSEEEFLAAQKRLKRSKKK</sequence>
<dbReference type="Pfam" id="PF23302">
    <property type="entry name" value="HTH_DNAJC9"/>
    <property type="match status" value="1"/>
</dbReference>
<evidence type="ECO:0000313" key="5">
    <source>
        <dbReference type="Proteomes" id="UP001259832"/>
    </source>
</evidence>
<keyword evidence="1" id="KW-0597">Phosphoprotein</keyword>
<evidence type="ECO:0000313" key="4">
    <source>
        <dbReference type="EMBL" id="KAK1947651.1"/>
    </source>
</evidence>
<reference evidence="4" key="1">
    <citation type="submission" date="2023-08" db="EMBL/GenBank/DDBJ databases">
        <title>Reference Genome Resource for the Citrus Pathogen Phytophthora citrophthora.</title>
        <authorList>
            <person name="Moller H."/>
            <person name="Coetzee B."/>
            <person name="Rose L.J."/>
            <person name="Van Niekerk J.M."/>
        </authorList>
    </citation>
    <scope>NUCLEOTIDE SEQUENCE</scope>
    <source>
        <strain evidence="4">STE-U-9442</strain>
    </source>
</reference>
<dbReference type="InterPro" id="IPR036869">
    <property type="entry name" value="J_dom_sf"/>
</dbReference>
<dbReference type="GO" id="GO:0031072">
    <property type="term" value="F:heat shock protein binding"/>
    <property type="evidence" value="ECO:0007669"/>
    <property type="project" value="TreeGrafter"/>
</dbReference>
<dbReference type="PROSITE" id="PS00636">
    <property type="entry name" value="DNAJ_1"/>
    <property type="match status" value="1"/>
</dbReference>